<dbReference type="InterPro" id="IPR009057">
    <property type="entry name" value="Homeodomain-like_sf"/>
</dbReference>
<name>A0A0C1EHP3_9BACT</name>
<accession>A0A0C1EHP3</accession>
<proteinExistence type="predicted"/>
<dbReference type="AlphaFoldDB" id="A0A0C1EHP3"/>
<sequence length="78" mass="9081">MMNISLELKLELEKRARQTKDKHEHTCLCVVLARSEGMSHELIAQAHRISVQSVYRYLAEYEAERKHNMMPEVGVKAN</sequence>
<evidence type="ECO:0000313" key="2">
    <source>
        <dbReference type="Proteomes" id="UP000031307"/>
    </source>
</evidence>
<evidence type="ECO:0000313" key="1">
    <source>
        <dbReference type="EMBL" id="KIA76114.1"/>
    </source>
</evidence>
<dbReference type="PATRIC" id="fig|83552.4.peg.2798"/>
<dbReference type="SUPFAM" id="SSF46689">
    <property type="entry name" value="Homeodomain-like"/>
    <property type="match status" value="1"/>
</dbReference>
<evidence type="ECO:0008006" key="3">
    <source>
        <dbReference type="Google" id="ProtNLM"/>
    </source>
</evidence>
<comment type="caution">
    <text evidence="1">The sequence shown here is derived from an EMBL/GenBank/DDBJ whole genome shotgun (WGS) entry which is preliminary data.</text>
</comment>
<organism evidence="1 2">
    <name type="scientific">Parachlamydia acanthamoebae</name>
    <dbReference type="NCBI Taxonomy" id="83552"/>
    <lineage>
        <taxon>Bacteria</taxon>
        <taxon>Pseudomonadati</taxon>
        <taxon>Chlamydiota</taxon>
        <taxon>Chlamydiia</taxon>
        <taxon>Parachlamydiales</taxon>
        <taxon>Parachlamydiaceae</taxon>
        <taxon>Parachlamydia</taxon>
    </lineage>
</organism>
<dbReference type="EMBL" id="JSAM01000131">
    <property type="protein sequence ID" value="KIA76114.1"/>
    <property type="molecule type" value="Genomic_DNA"/>
</dbReference>
<reference evidence="1 2" key="1">
    <citation type="journal article" date="2014" name="Mol. Biol. Evol.">
        <title>Massive expansion of Ubiquitination-related gene families within the Chlamydiae.</title>
        <authorList>
            <person name="Domman D."/>
            <person name="Collingro A."/>
            <person name="Lagkouvardos I."/>
            <person name="Gehre L."/>
            <person name="Weinmaier T."/>
            <person name="Rattei T."/>
            <person name="Subtil A."/>
            <person name="Horn M."/>
        </authorList>
    </citation>
    <scope>NUCLEOTIDE SEQUENCE [LARGE SCALE GENOMIC DNA]</scope>
    <source>
        <strain evidence="1 2">OEW1</strain>
    </source>
</reference>
<gene>
    <name evidence="1" type="ORF">DB43_AU00210</name>
</gene>
<dbReference type="Proteomes" id="UP000031307">
    <property type="component" value="Unassembled WGS sequence"/>
</dbReference>
<protein>
    <recommendedName>
        <fullName evidence="3">Transposase</fullName>
    </recommendedName>
</protein>